<feature type="chain" id="PRO_5046482428" evidence="1">
    <location>
        <begin position="28"/>
        <end position="274"/>
    </location>
</feature>
<keyword evidence="3" id="KW-1185">Reference proteome</keyword>
<sequence>MFTKPWRAALVCVTLLGAVCAPLLAQARETVRVAATHFPPYAVHPETGGDTGLLPELLAKLNKVQDRFTFVMVPTALPRRFQDFRQGRVDITIFENPQWGWQAIPHTAVDMGLEDAEVFVARNIEGRDEEYFTNLSGKRLALYSGYHYAFAGFEASPEFLMSHYRASLTYSHDSNLLMVARDRADIALVTRSYLVDFYSHYPQLRSALLVSQRTDQRYHHYALVRPQAPITGPELAGYFEQLHANGEMLRLFSPYHIDAVTPTEGKAVIDNTAR</sequence>
<dbReference type="Proteomes" id="UP000746535">
    <property type="component" value="Unassembled WGS sequence"/>
</dbReference>
<name>A0ABX0YJK2_9PSED</name>
<evidence type="ECO:0000313" key="2">
    <source>
        <dbReference type="EMBL" id="NJP02123.1"/>
    </source>
</evidence>
<dbReference type="RefSeq" id="WP_168084697.1">
    <property type="nucleotide sequence ID" value="NZ_JAAVJI010000009.1"/>
</dbReference>
<dbReference type="EMBL" id="JAAVJI010000009">
    <property type="protein sequence ID" value="NJP02123.1"/>
    <property type="molecule type" value="Genomic_DNA"/>
</dbReference>
<keyword evidence="1" id="KW-0732">Signal</keyword>
<gene>
    <name evidence="2" type="ORF">HBH25_14830</name>
</gene>
<evidence type="ECO:0000313" key="3">
    <source>
        <dbReference type="Proteomes" id="UP000746535"/>
    </source>
</evidence>
<comment type="caution">
    <text evidence="2">The sequence shown here is derived from an EMBL/GenBank/DDBJ whole genome shotgun (WGS) entry which is preliminary data.</text>
</comment>
<dbReference type="SUPFAM" id="SSF53850">
    <property type="entry name" value="Periplasmic binding protein-like II"/>
    <property type="match status" value="1"/>
</dbReference>
<protein>
    <submittedName>
        <fullName evidence="2">Transporter substrate-binding domain-containing protein</fullName>
    </submittedName>
</protein>
<dbReference type="Gene3D" id="3.40.190.10">
    <property type="entry name" value="Periplasmic binding protein-like II"/>
    <property type="match status" value="2"/>
</dbReference>
<organism evidence="2 3">
    <name type="scientific">Pseudomonas quercus</name>
    <dbReference type="NCBI Taxonomy" id="2722792"/>
    <lineage>
        <taxon>Bacteria</taxon>
        <taxon>Pseudomonadati</taxon>
        <taxon>Pseudomonadota</taxon>
        <taxon>Gammaproteobacteria</taxon>
        <taxon>Pseudomonadales</taxon>
        <taxon>Pseudomonadaceae</taxon>
        <taxon>Pseudomonas</taxon>
    </lineage>
</organism>
<reference evidence="2 3" key="1">
    <citation type="submission" date="2020-03" db="EMBL/GenBank/DDBJ databases">
        <authorList>
            <person name="Wang L."/>
            <person name="He N."/>
            <person name="Li Y."/>
            <person name="Fang Y."/>
            <person name="Zhang F."/>
        </authorList>
    </citation>
    <scope>NUCLEOTIDE SEQUENCE [LARGE SCALE GENOMIC DNA]</scope>
    <source>
        <strain evidence="3">hsmgli-8</strain>
    </source>
</reference>
<proteinExistence type="predicted"/>
<feature type="signal peptide" evidence="1">
    <location>
        <begin position="1"/>
        <end position="27"/>
    </location>
</feature>
<evidence type="ECO:0000256" key="1">
    <source>
        <dbReference type="SAM" id="SignalP"/>
    </source>
</evidence>
<accession>A0ABX0YJK2</accession>